<name>A0A1X6N635_9APHY</name>
<dbReference type="AlphaFoldDB" id="A0A1X6N635"/>
<accession>A0A1X6N635</accession>
<dbReference type="Proteomes" id="UP000194127">
    <property type="component" value="Unassembled WGS sequence"/>
</dbReference>
<keyword evidence="6" id="KW-0624">Polysaccharide degradation</keyword>
<dbReference type="RefSeq" id="XP_024340746.1">
    <property type="nucleotide sequence ID" value="XM_024477510.1"/>
</dbReference>
<dbReference type="InterPro" id="IPR001579">
    <property type="entry name" value="Glyco_hydro_18_chit_AS"/>
</dbReference>
<dbReference type="CDD" id="cd00598">
    <property type="entry name" value="GH18_chitinase-like"/>
    <property type="match status" value="1"/>
</dbReference>
<evidence type="ECO:0000256" key="1">
    <source>
        <dbReference type="ARBA" id="ARBA00000822"/>
    </source>
</evidence>
<evidence type="ECO:0000256" key="4">
    <source>
        <dbReference type="ARBA" id="ARBA00023277"/>
    </source>
</evidence>
<dbReference type="GO" id="GO:0006032">
    <property type="term" value="P:chitin catabolic process"/>
    <property type="evidence" value="ECO:0007669"/>
    <property type="project" value="UniProtKB-KW"/>
</dbReference>
<evidence type="ECO:0000313" key="12">
    <source>
        <dbReference type="Proteomes" id="UP000194127"/>
    </source>
</evidence>
<sequence>MLFSLSHIVAAVSALAYAGAALAAPVPVCSIGVRTGGSSNSTSSSGSGSSSAPHFVVYSDAWVSGENGPPDVSEINGYNVFALSFLLASGSVDQAQEWESLDAATRQSIKSSYNAAGVKLIVSAFGSTETPTSSGDDPVDTANTMAAWIKQYDLDGIDIDYEDFTAINEGNGAVDWLVKFTQQLRNQLPAGQYIITHAPVAPWFSNNAQFKGGAYLQVDQQVGDLIDWYNVQFYNQGVTEYTDCTGLLTQSSTTWPGTSLFEIAAAGVSLDKLVIGKPAVAADATNGFMDASTLASCVSQAQAKGWDAGVMVWEFPSASTSWISTVRGSTYPLN</sequence>
<dbReference type="GO" id="GO:0000272">
    <property type="term" value="P:polysaccharide catabolic process"/>
    <property type="evidence" value="ECO:0007669"/>
    <property type="project" value="UniProtKB-KW"/>
</dbReference>
<dbReference type="PROSITE" id="PS01095">
    <property type="entry name" value="GH18_1"/>
    <property type="match status" value="1"/>
</dbReference>
<dbReference type="Pfam" id="PF00704">
    <property type="entry name" value="Glyco_hydro_18"/>
    <property type="match status" value="1"/>
</dbReference>
<comment type="catalytic activity">
    <reaction evidence="1">
        <text>Random endo-hydrolysis of N-acetyl-beta-D-glucosaminide (1-&gt;4)-beta-linkages in chitin and chitodextrins.</text>
        <dbReference type="EC" id="3.2.1.14"/>
    </reaction>
</comment>
<evidence type="ECO:0000256" key="5">
    <source>
        <dbReference type="ARBA" id="ARBA00023295"/>
    </source>
</evidence>
<gene>
    <name evidence="11" type="ORF">POSPLADRAFT_1039239</name>
</gene>
<dbReference type="InterPro" id="IPR017853">
    <property type="entry name" value="GH"/>
</dbReference>
<protein>
    <submittedName>
        <fullName evidence="11">Glycoside hydrolase family 18 protein</fullName>
    </submittedName>
</protein>
<evidence type="ECO:0000256" key="7">
    <source>
        <dbReference type="RuleBase" id="RU000489"/>
    </source>
</evidence>
<evidence type="ECO:0000256" key="2">
    <source>
        <dbReference type="ARBA" id="ARBA00022801"/>
    </source>
</evidence>
<keyword evidence="5 7" id="KW-0326">Glycosidase</keyword>
<proteinExistence type="inferred from homology"/>
<evidence type="ECO:0000256" key="8">
    <source>
        <dbReference type="RuleBase" id="RU004453"/>
    </source>
</evidence>
<keyword evidence="9" id="KW-0732">Signal</keyword>
<keyword evidence="2 7" id="KW-0378">Hydrolase</keyword>
<feature type="signal peptide" evidence="9">
    <location>
        <begin position="1"/>
        <end position="23"/>
    </location>
</feature>
<keyword evidence="3" id="KW-0146">Chitin degradation</keyword>
<feature type="domain" description="GH18" evidence="10">
    <location>
        <begin position="53"/>
        <end position="334"/>
    </location>
</feature>
<feature type="chain" id="PRO_5010874134" evidence="9">
    <location>
        <begin position="24"/>
        <end position="334"/>
    </location>
</feature>
<evidence type="ECO:0000259" key="10">
    <source>
        <dbReference type="PROSITE" id="PS51910"/>
    </source>
</evidence>
<reference evidence="11 12" key="1">
    <citation type="submission" date="2017-04" db="EMBL/GenBank/DDBJ databases">
        <title>Genome Sequence of the Model Brown-Rot Fungus Postia placenta SB12.</title>
        <authorList>
            <consortium name="DOE Joint Genome Institute"/>
            <person name="Gaskell J."/>
            <person name="Kersten P."/>
            <person name="Larrondo L.F."/>
            <person name="Canessa P."/>
            <person name="Martinez D."/>
            <person name="Hibbett D."/>
            <person name="Schmoll M."/>
            <person name="Kubicek C.P."/>
            <person name="Martinez A.T."/>
            <person name="Yadav J."/>
            <person name="Master E."/>
            <person name="Magnuson J.K."/>
            <person name="James T."/>
            <person name="Yaver D."/>
            <person name="Berka R."/>
            <person name="Labutti K."/>
            <person name="Lipzen A."/>
            <person name="Aerts A."/>
            <person name="Barry K."/>
            <person name="Henrissat B."/>
            <person name="Blanchette R."/>
            <person name="Grigoriev I."/>
            <person name="Cullen D."/>
        </authorList>
    </citation>
    <scope>NUCLEOTIDE SEQUENCE [LARGE SCALE GENOMIC DNA]</scope>
    <source>
        <strain evidence="11 12">MAD-698-R-SB12</strain>
    </source>
</reference>
<dbReference type="PANTHER" id="PTHR46476">
    <property type="entry name" value="CHITINASE 2-LIKE"/>
    <property type="match status" value="1"/>
</dbReference>
<dbReference type="SUPFAM" id="SSF51445">
    <property type="entry name" value="(Trans)glycosidases"/>
    <property type="match status" value="1"/>
</dbReference>
<dbReference type="PROSITE" id="PS51910">
    <property type="entry name" value="GH18_2"/>
    <property type="match status" value="1"/>
</dbReference>
<dbReference type="PANTHER" id="PTHR46476:SF13">
    <property type="entry name" value="2, PUTATIVE, EXPRESSED-RELATED"/>
    <property type="match status" value="1"/>
</dbReference>
<keyword evidence="4" id="KW-0119">Carbohydrate metabolism</keyword>
<evidence type="ECO:0000313" key="11">
    <source>
        <dbReference type="EMBL" id="OSX63952.1"/>
    </source>
</evidence>
<dbReference type="Gene3D" id="3.20.20.80">
    <property type="entry name" value="Glycosidases"/>
    <property type="match status" value="1"/>
</dbReference>
<evidence type="ECO:0000256" key="9">
    <source>
        <dbReference type="SAM" id="SignalP"/>
    </source>
</evidence>
<comment type="similarity">
    <text evidence="8">Belongs to the glycosyl hydrolase 18 family.</text>
</comment>
<evidence type="ECO:0000256" key="6">
    <source>
        <dbReference type="ARBA" id="ARBA00023326"/>
    </source>
</evidence>
<dbReference type="GeneID" id="36322460"/>
<organism evidence="11 12">
    <name type="scientific">Postia placenta MAD-698-R-SB12</name>
    <dbReference type="NCBI Taxonomy" id="670580"/>
    <lineage>
        <taxon>Eukaryota</taxon>
        <taxon>Fungi</taxon>
        <taxon>Dikarya</taxon>
        <taxon>Basidiomycota</taxon>
        <taxon>Agaricomycotina</taxon>
        <taxon>Agaricomycetes</taxon>
        <taxon>Polyporales</taxon>
        <taxon>Adustoporiaceae</taxon>
        <taxon>Rhodonia</taxon>
    </lineage>
</organism>
<evidence type="ECO:0000256" key="3">
    <source>
        <dbReference type="ARBA" id="ARBA00023024"/>
    </source>
</evidence>
<dbReference type="InterPro" id="IPR001223">
    <property type="entry name" value="Glyco_hydro18_cat"/>
</dbReference>
<dbReference type="EMBL" id="KZ110594">
    <property type="protein sequence ID" value="OSX63952.1"/>
    <property type="molecule type" value="Genomic_DNA"/>
</dbReference>
<dbReference type="GO" id="GO:0008843">
    <property type="term" value="F:endochitinase activity"/>
    <property type="evidence" value="ECO:0007669"/>
    <property type="project" value="UniProtKB-EC"/>
</dbReference>
<dbReference type="OrthoDB" id="3012298at2759"/>
<keyword evidence="12" id="KW-1185">Reference proteome</keyword>